<evidence type="ECO:0000256" key="2">
    <source>
        <dbReference type="SAM" id="Phobius"/>
    </source>
</evidence>
<evidence type="ECO:0000313" key="5">
    <source>
        <dbReference type="Proteomes" id="UP000239187"/>
    </source>
</evidence>
<keyword evidence="2" id="KW-0472">Membrane</keyword>
<evidence type="ECO:0000259" key="3">
    <source>
        <dbReference type="Pfam" id="PF06724"/>
    </source>
</evidence>
<keyword evidence="2" id="KW-1133">Transmembrane helix</keyword>
<gene>
    <name evidence="4" type="ORF">CVO76_10305</name>
</gene>
<proteinExistence type="predicted"/>
<feature type="domain" description="DUF1206" evidence="3">
    <location>
        <begin position="45"/>
        <end position="110"/>
    </location>
</feature>
<protein>
    <recommendedName>
        <fullName evidence="3">DUF1206 domain-containing protein</fullName>
    </recommendedName>
</protein>
<dbReference type="InterPro" id="IPR009597">
    <property type="entry name" value="DUF1206"/>
</dbReference>
<keyword evidence="2" id="KW-0812">Transmembrane</keyword>
<feature type="transmembrane region" description="Helical" evidence="2">
    <location>
        <begin position="45"/>
        <end position="66"/>
    </location>
</feature>
<evidence type="ECO:0000313" key="4">
    <source>
        <dbReference type="EMBL" id="AUZ87974.1"/>
    </source>
</evidence>
<name>A0A2L0UFE5_9MICC</name>
<feature type="transmembrane region" description="Helical" evidence="2">
    <location>
        <begin position="86"/>
        <end position="106"/>
    </location>
</feature>
<feature type="compositionally biased region" description="Basic and acidic residues" evidence="1">
    <location>
        <begin position="1"/>
        <end position="21"/>
    </location>
</feature>
<feature type="transmembrane region" description="Helical" evidence="2">
    <location>
        <begin position="259"/>
        <end position="283"/>
    </location>
</feature>
<feature type="transmembrane region" description="Helical" evidence="2">
    <location>
        <begin position="211"/>
        <end position="239"/>
    </location>
</feature>
<dbReference type="EMBL" id="CP024915">
    <property type="protein sequence ID" value="AUZ87974.1"/>
    <property type="molecule type" value="Genomic_DNA"/>
</dbReference>
<feature type="transmembrane region" description="Helical" evidence="2">
    <location>
        <begin position="167"/>
        <end position="190"/>
    </location>
</feature>
<feature type="domain" description="DUF1206" evidence="3">
    <location>
        <begin position="133"/>
        <end position="195"/>
    </location>
</feature>
<evidence type="ECO:0000256" key="1">
    <source>
        <dbReference type="SAM" id="MobiDB-lite"/>
    </source>
</evidence>
<feature type="transmembrane region" description="Helical" evidence="2">
    <location>
        <begin position="126"/>
        <end position="147"/>
    </location>
</feature>
<reference evidence="4 5" key="1">
    <citation type="submission" date="2017-11" db="EMBL/GenBank/DDBJ databases">
        <title>Draft genome of Arthrobacter agilis strain UMCV2, a plant growth-promoting rhizobacterium and biocontrol capacity of phytopathogenic fungi.</title>
        <authorList>
            <person name="Martinez-Camara R."/>
            <person name="Santoyo G."/>
            <person name="Moreno-Hagelsieb G."/>
            <person name="Valencia-Cantero E."/>
        </authorList>
    </citation>
    <scope>NUCLEOTIDE SEQUENCE [LARGE SCALE GENOMIC DNA]</scope>
    <source>
        <strain evidence="4 5">UMCV2</strain>
    </source>
</reference>
<sequence length="290" mass="30232">MTARARKDGAVTTDRRAEGRGRTARAADAVEQVSDTRALDVAARLGFAALAVVHILIGVIALRLAFGGNGEAEPTGALEEVAEGPLGTPIMWICAVGCAGLALWQLSEATLRARHLPTGERIGKHISSGALVVIYGSMAGTFARFGLGDGPDSSESTVDFTRSLLSSGPGVVLVFVAAAVVLGIGAHFVVKGIRRGFRPELRTFEDTTRGRLIDLLGVVGHVAKGLALLLVGGLFVIAGLNRDPQESTGLDGSLKALQYHPFGVHVLTVIAIGLVCYGVFAIIRSVFGRM</sequence>
<dbReference type="Proteomes" id="UP000239187">
    <property type="component" value="Chromosome"/>
</dbReference>
<accession>A0A2L0UFE5</accession>
<dbReference type="Pfam" id="PF06724">
    <property type="entry name" value="DUF1206"/>
    <property type="match status" value="3"/>
</dbReference>
<dbReference type="AlphaFoldDB" id="A0A2L0UFE5"/>
<feature type="domain" description="DUF1206" evidence="3">
    <location>
        <begin position="219"/>
        <end position="287"/>
    </location>
</feature>
<feature type="region of interest" description="Disordered" evidence="1">
    <location>
        <begin position="1"/>
        <end position="23"/>
    </location>
</feature>
<organism evidence="4 5">
    <name type="scientific">Arthrobacter agilis</name>
    <dbReference type="NCBI Taxonomy" id="37921"/>
    <lineage>
        <taxon>Bacteria</taxon>
        <taxon>Bacillati</taxon>
        <taxon>Actinomycetota</taxon>
        <taxon>Actinomycetes</taxon>
        <taxon>Micrococcales</taxon>
        <taxon>Micrococcaceae</taxon>
        <taxon>Arthrobacter</taxon>
    </lineage>
</organism>